<dbReference type="PANTHER" id="PTHR13296:SF0">
    <property type="entry name" value="PRE-MRNA-SPLICING FACTOR SPF27"/>
    <property type="match status" value="1"/>
</dbReference>
<dbReference type="GO" id="GO:0071011">
    <property type="term" value="C:precatalytic spliceosome"/>
    <property type="evidence" value="ECO:0007669"/>
    <property type="project" value="TreeGrafter"/>
</dbReference>
<keyword evidence="6" id="KW-0508">mRNA splicing</keyword>
<feature type="coiled-coil region" evidence="8">
    <location>
        <begin position="98"/>
        <end position="153"/>
    </location>
</feature>
<keyword evidence="5" id="KW-0747">Spliceosome</keyword>
<evidence type="ECO:0000256" key="8">
    <source>
        <dbReference type="SAM" id="Coils"/>
    </source>
</evidence>
<organism evidence="9 10">
    <name type="scientific">Intoshia linei</name>
    <dbReference type="NCBI Taxonomy" id="1819745"/>
    <lineage>
        <taxon>Eukaryota</taxon>
        <taxon>Metazoa</taxon>
        <taxon>Spiralia</taxon>
        <taxon>Lophotrochozoa</taxon>
        <taxon>Mesozoa</taxon>
        <taxon>Orthonectida</taxon>
        <taxon>Rhopaluridae</taxon>
        <taxon>Intoshia</taxon>
    </lineage>
</organism>
<evidence type="ECO:0000256" key="2">
    <source>
        <dbReference type="ARBA" id="ARBA00010788"/>
    </source>
</evidence>
<keyword evidence="7" id="KW-0539">Nucleus</keyword>
<accession>A0A177B9D7</accession>
<dbReference type="InterPro" id="IPR008409">
    <property type="entry name" value="SPF27"/>
</dbReference>
<gene>
    <name evidence="9" type="ORF">A3Q56_02200</name>
</gene>
<sequence length="222" mass="26245">MIKPTGSEYLIDALPYFDKGYDEPGVRESCLALINEQLSRFKPASYLEPLKEYKFETELMTTEFERIESRMPMEILSTKRYQLPSPLPGKQNDMLSWIECLENSRAQLQHQYLRLMNLENINKYGSEVWKKFLATLESDVKLLNERLRNVRKMTQEINWDRKNNQSDIGDRLMALEEKWVSLVTHNYEIERSIVQLQTSVVEVEKTFKELQSEFENVSVMST</sequence>
<dbReference type="Pfam" id="PF05700">
    <property type="entry name" value="BCAS2"/>
    <property type="match status" value="1"/>
</dbReference>
<keyword evidence="8" id="KW-0175">Coiled coil</keyword>
<dbReference type="OrthoDB" id="205794at2759"/>
<evidence type="ECO:0000256" key="7">
    <source>
        <dbReference type="ARBA" id="ARBA00023242"/>
    </source>
</evidence>
<name>A0A177B9D7_9BILA</name>
<dbReference type="PANTHER" id="PTHR13296">
    <property type="entry name" value="BCAS2 PROTEIN"/>
    <property type="match status" value="1"/>
</dbReference>
<dbReference type="GO" id="GO:0008380">
    <property type="term" value="P:RNA splicing"/>
    <property type="evidence" value="ECO:0007669"/>
    <property type="project" value="UniProtKB-KW"/>
</dbReference>
<dbReference type="AlphaFoldDB" id="A0A177B9D7"/>
<protein>
    <recommendedName>
        <fullName evidence="3">Pre-mRNA-splicing factor SPF27</fullName>
    </recommendedName>
</protein>
<keyword evidence="4" id="KW-0507">mRNA processing</keyword>
<dbReference type="GO" id="GO:0006397">
    <property type="term" value="P:mRNA processing"/>
    <property type="evidence" value="ECO:0007669"/>
    <property type="project" value="UniProtKB-KW"/>
</dbReference>
<evidence type="ECO:0000313" key="10">
    <source>
        <dbReference type="Proteomes" id="UP000078046"/>
    </source>
</evidence>
<evidence type="ECO:0000313" key="9">
    <source>
        <dbReference type="EMBL" id="OAF70044.1"/>
    </source>
</evidence>
<evidence type="ECO:0000256" key="3">
    <source>
        <dbReference type="ARBA" id="ARBA00014158"/>
    </source>
</evidence>
<keyword evidence="10" id="KW-1185">Reference proteome</keyword>
<comment type="caution">
    <text evidence="9">The sequence shown here is derived from an EMBL/GenBank/DDBJ whole genome shotgun (WGS) entry which is preliminary data.</text>
</comment>
<dbReference type="GO" id="GO:0000974">
    <property type="term" value="C:Prp19 complex"/>
    <property type="evidence" value="ECO:0007669"/>
    <property type="project" value="TreeGrafter"/>
</dbReference>
<proteinExistence type="inferred from homology"/>
<comment type="similarity">
    <text evidence="2">Belongs to the SPF27 family.</text>
</comment>
<evidence type="ECO:0000256" key="5">
    <source>
        <dbReference type="ARBA" id="ARBA00022728"/>
    </source>
</evidence>
<evidence type="ECO:0000256" key="6">
    <source>
        <dbReference type="ARBA" id="ARBA00023187"/>
    </source>
</evidence>
<dbReference type="GO" id="GO:0071013">
    <property type="term" value="C:catalytic step 2 spliceosome"/>
    <property type="evidence" value="ECO:0007669"/>
    <property type="project" value="TreeGrafter"/>
</dbReference>
<evidence type="ECO:0000256" key="4">
    <source>
        <dbReference type="ARBA" id="ARBA00022664"/>
    </source>
</evidence>
<comment type="subcellular location">
    <subcellularLocation>
        <location evidence="1">Nucleus</location>
    </subcellularLocation>
</comment>
<reference evidence="9 10" key="1">
    <citation type="submission" date="2016-04" db="EMBL/GenBank/DDBJ databases">
        <title>The genome of Intoshia linei affirms orthonectids as highly simplified spiralians.</title>
        <authorList>
            <person name="Mikhailov K.V."/>
            <person name="Slusarev G.S."/>
            <person name="Nikitin M.A."/>
            <person name="Logacheva M.D."/>
            <person name="Penin A."/>
            <person name="Aleoshin V."/>
            <person name="Panchin Y.V."/>
        </authorList>
    </citation>
    <scope>NUCLEOTIDE SEQUENCE [LARGE SCALE GENOMIC DNA]</scope>
    <source>
        <strain evidence="9">Intl2013</strain>
        <tissue evidence="9">Whole animal</tissue>
    </source>
</reference>
<evidence type="ECO:0000256" key="1">
    <source>
        <dbReference type="ARBA" id="ARBA00004123"/>
    </source>
</evidence>
<dbReference type="Proteomes" id="UP000078046">
    <property type="component" value="Unassembled WGS sequence"/>
</dbReference>
<dbReference type="EMBL" id="LWCA01000194">
    <property type="protein sequence ID" value="OAF70044.1"/>
    <property type="molecule type" value="Genomic_DNA"/>
</dbReference>